<protein>
    <submittedName>
        <fullName evidence="6">Uncharacterized protein</fullName>
    </submittedName>
</protein>
<keyword evidence="2" id="KW-0812">Transmembrane</keyword>
<comment type="caution">
    <text evidence="6">The sequence shown here is derived from an EMBL/GenBank/DDBJ whole genome shotgun (WGS) entry which is preliminary data.</text>
</comment>
<comment type="subcellular location">
    <subcellularLocation>
        <location evidence="1">Mitochondrion membrane</location>
        <topology evidence="1">Multi-pass membrane protein</topology>
    </subcellularLocation>
</comment>
<dbReference type="Proteomes" id="UP000541444">
    <property type="component" value="Unassembled WGS sequence"/>
</dbReference>
<evidence type="ECO:0000256" key="5">
    <source>
        <dbReference type="ARBA" id="ARBA00023136"/>
    </source>
</evidence>
<keyword evidence="4" id="KW-0496">Mitochondrion</keyword>
<evidence type="ECO:0000313" key="6">
    <source>
        <dbReference type="EMBL" id="KAF6164689.1"/>
    </source>
</evidence>
<dbReference type="OrthoDB" id="413313at2759"/>
<keyword evidence="5" id="KW-0472">Membrane</keyword>
<name>A0A7J7NBQ0_9MAGN</name>
<keyword evidence="3" id="KW-1133">Transmembrane helix</keyword>
<accession>A0A7J7NBQ0</accession>
<dbReference type="AlphaFoldDB" id="A0A7J7NBQ0"/>
<sequence length="136" mass="16264">MIYQNLHKLDSYLSLLVAKYQKTRRMTLYWMQHRCKAVGLSTCLVWLLWYSSLMGSYDIDNWIHKARESTISFWNDHVKKPLLSIRDELSETFQKRHKGVIELEEVQLTQNSLYEMFLAFTKLSDNPLDQEMIEVV</sequence>
<evidence type="ECO:0000313" key="7">
    <source>
        <dbReference type="Proteomes" id="UP000541444"/>
    </source>
</evidence>
<dbReference type="PANTHER" id="PTHR28234:SF1">
    <property type="entry name" value="NUCLEAR CONTROL OF ATPASE PROTEIN 2"/>
    <property type="match status" value="1"/>
</dbReference>
<dbReference type="Pfam" id="PF08637">
    <property type="entry name" value="NCA2"/>
    <property type="match status" value="1"/>
</dbReference>
<proteinExistence type="predicted"/>
<evidence type="ECO:0000256" key="1">
    <source>
        <dbReference type="ARBA" id="ARBA00004225"/>
    </source>
</evidence>
<dbReference type="GO" id="GO:0005741">
    <property type="term" value="C:mitochondrial outer membrane"/>
    <property type="evidence" value="ECO:0007669"/>
    <property type="project" value="TreeGrafter"/>
</dbReference>
<keyword evidence="7" id="KW-1185">Reference proteome</keyword>
<organism evidence="6 7">
    <name type="scientific">Kingdonia uniflora</name>
    <dbReference type="NCBI Taxonomy" id="39325"/>
    <lineage>
        <taxon>Eukaryota</taxon>
        <taxon>Viridiplantae</taxon>
        <taxon>Streptophyta</taxon>
        <taxon>Embryophyta</taxon>
        <taxon>Tracheophyta</taxon>
        <taxon>Spermatophyta</taxon>
        <taxon>Magnoliopsida</taxon>
        <taxon>Ranunculales</taxon>
        <taxon>Circaeasteraceae</taxon>
        <taxon>Kingdonia</taxon>
    </lineage>
</organism>
<evidence type="ECO:0000256" key="4">
    <source>
        <dbReference type="ARBA" id="ARBA00023128"/>
    </source>
</evidence>
<dbReference type="InterPro" id="IPR013946">
    <property type="entry name" value="NCA2-like"/>
</dbReference>
<reference evidence="6 7" key="1">
    <citation type="journal article" date="2020" name="IScience">
        <title>Genome Sequencing of the Endangered Kingdonia uniflora (Circaeasteraceae, Ranunculales) Reveals Potential Mechanisms of Evolutionary Specialization.</title>
        <authorList>
            <person name="Sun Y."/>
            <person name="Deng T."/>
            <person name="Zhang A."/>
            <person name="Moore M.J."/>
            <person name="Landis J.B."/>
            <person name="Lin N."/>
            <person name="Zhang H."/>
            <person name="Zhang X."/>
            <person name="Huang J."/>
            <person name="Zhang X."/>
            <person name="Sun H."/>
            <person name="Wang H."/>
        </authorList>
    </citation>
    <scope>NUCLEOTIDE SEQUENCE [LARGE SCALE GENOMIC DNA]</scope>
    <source>
        <strain evidence="6">TB1705</strain>
        <tissue evidence="6">Leaf</tissue>
    </source>
</reference>
<evidence type="ECO:0000256" key="3">
    <source>
        <dbReference type="ARBA" id="ARBA00022989"/>
    </source>
</evidence>
<dbReference type="EMBL" id="JACGCM010000917">
    <property type="protein sequence ID" value="KAF6164689.1"/>
    <property type="molecule type" value="Genomic_DNA"/>
</dbReference>
<dbReference type="PANTHER" id="PTHR28234">
    <property type="entry name" value="NUCLEAR CONTROL OF ATPASE PROTEIN 2"/>
    <property type="match status" value="1"/>
</dbReference>
<gene>
    <name evidence="6" type="ORF">GIB67_033905</name>
</gene>
<evidence type="ECO:0000256" key="2">
    <source>
        <dbReference type="ARBA" id="ARBA00022692"/>
    </source>
</evidence>